<dbReference type="Proteomes" id="UP000321595">
    <property type="component" value="Chromosome"/>
</dbReference>
<gene>
    <name evidence="5" type="ORF">FRD01_17150</name>
</gene>
<dbReference type="PRINTS" id="PR00691">
    <property type="entry name" value="ADHESINB"/>
</dbReference>
<evidence type="ECO:0000256" key="4">
    <source>
        <dbReference type="SAM" id="SignalP"/>
    </source>
</evidence>
<dbReference type="Gene3D" id="3.40.50.1980">
    <property type="entry name" value="Nitrogenase molybdenum iron protein domain"/>
    <property type="match status" value="2"/>
</dbReference>
<comment type="similarity">
    <text evidence="3">Belongs to the bacterial solute-binding protein 9 family.</text>
</comment>
<evidence type="ECO:0000256" key="3">
    <source>
        <dbReference type="RuleBase" id="RU003512"/>
    </source>
</evidence>
<dbReference type="InterPro" id="IPR006128">
    <property type="entry name" value="Lipoprotein_PsaA-like"/>
</dbReference>
<dbReference type="Pfam" id="PF01297">
    <property type="entry name" value="ZnuA"/>
    <property type="match status" value="1"/>
</dbReference>
<dbReference type="OrthoDB" id="9810636at2"/>
<sequence length="299" mass="32459">MFKWILSSLVIFWASDVFAKVNIVTTTADLAAVARDVVQDLGDVQAIAAPNQDVHYVDAKPSFTLLLNKADILVANGLELEIGWLPALIENARNPKIAPGGAGYLDASTAIQPLHVHAKVDRAKGDIHPGGNPHYMHDPRAAADVALVLGAKLAQIDPKHAADYRLNAARAAEAYRELAKSLRARVEALPKEKQQIVAYHDSLVYILDWLGLTQVATLEPRPGIAPNPSHIASVLKTSREAGVKVIVQEEYYPRKTSETLAQLLPANLVLLPGGARSNESYEARIKRGIDEVLKHLEAP</sequence>
<organism evidence="5 6">
    <name type="scientific">Microvenator marinus</name>
    <dbReference type="NCBI Taxonomy" id="2600177"/>
    <lineage>
        <taxon>Bacteria</taxon>
        <taxon>Deltaproteobacteria</taxon>
        <taxon>Bradymonadales</taxon>
        <taxon>Microvenatoraceae</taxon>
        <taxon>Microvenator</taxon>
    </lineage>
</organism>
<dbReference type="GO" id="GO:0046872">
    <property type="term" value="F:metal ion binding"/>
    <property type="evidence" value="ECO:0007669"/>
    <property type="project" value="InterPro"/>
</dbReference>
<dbReference type="GO" id="GO:0007155">
    <property type="term" value="P:cell adhesion"/>
    <property type="evidence" value="ECO:0007669"/>
    <property type="project" value="InterPro"/>
</dbReference>
<proteinExistence type="inferred from homology"/>
<dbReference type="EMBL" id="CP042467">
    <property type="protein sequence ID" value="QED28936.1"/>
    <property type="molecule type" value="Genomic_DNA"/>
</dbReference>
<feature type="signal peptide" evidence="4">
    <location>
        <begin position="1"/>
        <end position="19"/>
    </location>
</feature>
<dbReference type="InterPro" id="IPR050492">
    <property type="entry name" value="Bact_metal-bind_prot9"/>
</dbReference>
<dbReference type="InterPro" id="IPR006129">
    <property type="entry name" value="AdhesinB"/>
</dbReference>
<dbReference type="SUPFAM" id="SSF53807">
    <property type="entry name" value="Helical backbone' metal receptor"/>
    <property type="match status" value="1"/>
</dbReference>
<dbReference type="KEGG" id="bbae:FRD01_17150"/>
<keyword evidence="2 4" id="KW-0732">Signal</keyword>
<evidence type="ECO:0000313" key="6">
    <source>
        <dbReference type="Proteomes" id="UP000321595"/>
    </source>
</evidence>
<dbReference type="GO" id="GO:0030001">
    <property type="term" value="P:metal ion transport"/>
    <property type="evidence" value="ECO:0007669"/>
    <property type="project" value="InterPro"/>
</dbReference>
<dbReference type="PANTHER" id="PTHR42953">
    <property type="entry name" value="HIGH-AFFINITY ZINC UPTAKE SYSTEM PROTEIN ZNUA-RELATED"/>
    <property type="match status" value="1"/>
</dbReference>
<dbReference type="PRINTS" id="PR00690">
    <property type="entry name" value="ADHESNFAMILY"/>
</dbReference>
<name>A0A5B8XZ48_9DELT</name>
<keyword evidence="1 3" id="KW-0813">Transport</keyword>
<evidence type="ECO:0000313" key="5">
    <source>
        <dbReference type="EMBL" id="QED28936.1"/>
    </source>
</evidence>
<reference evidence="5 6" key="1">
    <citation type="submission" date="2019-08" db="EMBL/GenBank/DDBJ databases">
        <authorList>
            <person name="Liang Q."/>
        </authorList>
    </citation>
    <scope>NUCLEOTIDE SEQUENCE [LARGE SCALE GENOMIC DNA]</scope>
    <source>
        <strain evidence="5 6">V1718</strain>
    </source>
</reference>
<dbReference type="InterPro" id="IPR006127">
    <property type="entry name" value="ZnuA-like"/>
</dbReference>
<keyword evidence="6" id="KW-1185">Reference proteome</keyword>
<evidence type="ECO:0000256" key="2">
    <source>
        <dbReference type="ARBA" id="ARBA00022729"/>
    </source>
</evidence>
<dbReference type="AlphaFoldDB" id="A0A5B8XZ48"/>
<dbReference type="PANTHER" id="PTHR42953:SF2">
    <property type="entry name" value="ADHESION PROTEIN"/>
    <property type="match status" value="1"/>
</dbReference>
<protein>
    <submittedName>
        <fullName evidence="5">Zinc ABC transporter substrate-binding protein</fullName>
    </submittedName>
</protein>
<feature type="chain" id="PRO_5022745241" evidence="4">
    <location>
        <begin position="20"/>
        <end position="299"/>
    </location>
</feature>
<evidence type="ECO:0000256" key="1">
    <source>
        <dbReference type="ARBA" id="ARBA00022448"/>
    </source>
</evidence>
<accession>A0A5B8XZ48</accession>
<dbReference type="RefSeq" id="WP_146961804.1">
    <property type="nucleotide sequence ID" value="NZ_CP042467.1"/>
</dbReference>